<keyword evidence="1" id="KW-0677">Repeat</keyword>
<dbReference type="Gene3D" id="3.30.457.10">
    <property type="entry name" value="Copper amine oxidase-like, N-terminal domain"/>
    <property type="match status" value="1"/>
</dbReference>
<dbReference type="PANTHER" id="PTHR13833">
    <property type="match status" value="1"/>
</dbReference>
<dbReference type="Gene3D" id="2.120.10.30">
    <property type="entry name" value="TolB, C-terminal domain"/>
    <property type="match status" value="4"/>
</dbReference>
<dbReference type="InterPro" id="IPR036582">
    <property type="entry name" value="Mao_N_sf"/>
</dbReference>
<feature type="domain" description="Copper amine oxidase-like N-terminal" evidence="4">
    <location>
        <begin position="411"/>
        <end position="519"/>
    </location>
</feature>
<dbReference type="RefSeq" id="WP_185130655.1">
    <property type="nucleotide sequence ID" value="NZ_JACJVO010000024.1"/>
</dbReference>
<proteinExistence type="predicted"/>
<feature type="signal peptide" evidence="3">
    <location>
        <begin position="1"/>
        <end position="28"/>
    </location>
</feature>
<organism evidence="6 7">
    <name type="scientific">Cohnella zeiphila</name>
    <dbReference type="NCBI Taxonomy" id="2761120"/>
    <lineage>
        <taxon>Bacteria</taxon>
        <taxon>Bacillati</taxon>
        <taxon>Bacillota</taxon>
        <taxon>Bacilli</taxon>
        <taxon>Bacillales</taxon>
        <taxon>Paenibacillaceae</taxon>
        <taxon>Cohnella</taxon>
    </lineage>
</organism>
<feature type="chain" id="PRO_5030770507" evidence="3">
    <location>
        <begin position="29"/>
        <end position="527"/>
    </location>
</feature>
<accession>A0A7X0SN07</accession>
<dbReference type="SUPFAM" id="SSF55383">
    <property type="entry name" value="Copper amine oxidase, domain N"/>
    <property type="match status" value="1"/>
</dbReference>
<sequence>MRNWAKRGTAGLAAIVLAAPLAAQAASAADTGWTSARGLYEIRTWTGQAKWGSDNGSAAEATLFHPYSLASLPDGSVLVSERGNHLLRKLTASAVSSFAGLPVGDDDSGLPLGAYHDGAAAEAAFNEPGGIAADAKGNVYVADTGNNAVRKIGADGQATTLAGNGEIGSADGKGKDARFNAPSDVAVDSVGNVYVADTLNNAIRKISADGEVTTLTASSDRAVQYQPGAAESSGDYADGPIAQAKFNEPSALALDGKGNLYVSDRGNQRIRYIDFAAGTVTTVAGSAPAYADDALYAEGGYADGEALSARFDAPEGLALAPDGTLVIADSLNHAIRLLKDGRVTTLAGVATEYGTNDGVTYAAHFNRPTDVAVLPDGRIAIADEDGNKVRVLEKYAKPEGLADDGTVHTILDGKLVKTDVPAYQTNGATLLPLRSVGEALGYDVSYDEKTKSGKLTLGGVVYSIEAGRKGVTQTANGRSAELVLNGAPVVRDKRLFVPVRFFADEASLDIQWDAAASAVVLRHKIFS</sequence>
<dbReference type="InterPro" id="IPR056822">
    <property type="entry name" value="TEN_NHL"/>
</dbReference>
<feature type="repeat" description="NHL" evidence="2">
    <location>
        <begin position="364"/>
        <end position="395"/>
    </location>
</feature>
<evidence type="ECO:0000256" key="3">
    <source>
        <dbReference type="SAM" id="SignalP"/>
    </source>
</evidence>
<dbReference type="Pfam" id="PF25021">
    <property type="entry name" value="TEN_NHL"/>
    <property type="match status" value="1"/>
</dbReference>
<feature type="repeat" description="NHL" evidence="2">
    <location>
        <begin position="173"/>
        <end position="209"/>
    </location>
</feature>
<dbReference type="Pfam" id="PF07833">
    <property type="entry name" value="Cu_amine_oxidN1"/>
    <property type="match status" value="1"/>
</dbReference>
<dbReference type="EMBL" id="JACJVO010000024">
    <property type="protein sequence ID" value="MBB6732987.1"/>
    <property type="molecule type" value="Genomic_DNA"/>
</dbReference>
<dbReference type="PANTHER" id="PTHR13833:SF71">
    <property type="entry name" value="NHL DOMAIN-CONTAINING PROTEIN"/>
    <property type="match status" value="1"/>
</dbReference>
<reference evidence="6 7" key="1">
    <citation type="submission" date="2020-08" db="EMBL/GenBank/DDBJ databases">
        <title>Cohnella phylogeny.</title>
        <authorList>
            <person name="Dunlap C."/>
        </authorList>
    </citation>
    <scope>NUCLEOTIDE SEQUENCE [LARGE SCALE GENOMIC DNA]</scope>
    <source>
        <strain evidence="6 7">CBP 2801</strain>
    </source>
</reference>
<name>A0A7X0SN07_9BACL</name>
<feature type="domain" description="Teneurin NHL" evidence="5">
    <location>
        <begin position="244"/>
        <end position="337"/>
    </location>
</feature>
<feature type="repeat" description="NHL" evidence="2">
    <location>
        <begin position="125"/>
        <end position="155"/>
    </location>
</feature>
<keyword evidence="7" id="KW-1185">Reference proteome</keyword>
<evidence type="ECO:0000259" key="4">
    <source>
        <dbReference type="Pfam" id="PF07833"/>
    </source>
</evidence>
<dbReference type="Pfam" id="PF01436">
    <property type="entry name" value="NHL"/>
    <property type="match status" value="2"/>
</dbReference>
<protein>
    <submittedName>
        <fullName evidence="6">Copper amine oxidase</fullName>
    </submittedName>
</protein>
<keyword evidence="3" id="KW-0732">Signal</keyword>
<evidence type="ECO:0000313" key="7">
    <source>
        <dbReference type="Proteomes" id="UP000564644"/>
    </source>
</evidence>
<dbReference type="Proteomes" id="UP000564644">
    <property type="component" value="Unassembled WGS sequence"/>
</dbReference>
<dbReference type="AlphaFoldDB" id="A0A7X0SN07"/>
<dbReference type="InterPro" id="IPR011042">
    <property type="entry name" value="6-blade_b-propeller_TolB-like"/>
</dbReference>
<evidence type="ECO:0000256" key="1">
    <source>
        <dbReference type="ARBA" id="ARBA00022737"/>
    </source>
</evidence>
<dbReference type="SUPFAM" id="SSF63829">
    <property type="entry name" value="Calcium-dependent phosphotriesterase"/>
    <property type="match status" value="1"/>
</dbReference>
<comment type="caution">
    <text evidence="6">The sequence shown here is derived from an EMBL/GenBank/DDBJ whole genome shotgun (WGS) entry which is preliminary data.</text>
</comment>
<evidence type="ECO:0000313" key="6">
    <source>
        <dbReference type="EMBL" id="MBB6732987.1"/>
    </source>
</evidence>
<evidence type="ECO:0000259" key="5">
    <source>
        <dbReference type="Pfam" id="PF25021"/>
    </source>
</evidence>
<dbReference type="InterPro" id="IPR001258">
    <property type="entry name" value="NHL_repeat"/>
</dbReference>
<gene>
    <name evidence="6" type="ORF">H7C18_18895</name>
</gene>
<dbReference type="SUPFAM" id="SSF101898">
    <property type="entry name" value="NHL repeat"/>
    <property type="match status" value="1"/>
</dbReference>
<dbReference type="InterPro" id="IPR012854">
    <property type="entry name" value="Cu_amine_oxidase-like_N"/>
</dbReference>
<evidence type="ECO:0000256" key="2">
    <source>
        <dbReference type="PROSITE-ProRule" id="PRU00504"/>
    </source>
</evidence>
<dbReference type="PROSITE" id="PS51125">
    <property type="entry name" value="NHL"/>
    <property type="match status" value="3"/>
</dbReference>